<name>A0A9D1VQC4_9FIRM</name>
<sequence>MRFDFDDDGKVEFIEFLGGIDGKLQPTIYGVSVFQSKADTLYNILSDENHGEIDDSENGYSYGFLNISVGVFRPNIPKDVEEMIVEAEEDGKPMDKEEMEDEMKKANYWATIGIGIADYYR</sequence>
<dbReference type="Proteomes" id="UP000824230">
    <property type="component" value="Unassembled WGS sequence"/>
</dbReference>
<dbReference type="PROSITE" id="PS00018">
    <property type="entry name" value="EF_HAND_1"/>
    <property type="match status" value="1"/>
</dbReference>
<dbReference type="GO" id="GO:0005509">
    <property type="term" value="F:calcium ion binding"/>
    <property type="evidence" value="ECO:0007669"/>
    <property type="project" value="InterPro"/>
</dbReference>
<proteinExistence type="predicted"/>
<organism evidence="2 3">
    <name type="scientific">Candidatus Blautia pullistercoris</name>
    <dbReference type="NCBI Taxonomy" id="2838499"/>
    <lineage>
        <taxon>Bacteria</taxon>
        <taxon>Bacillati</taxon>
        <taxon>Bacillota</taxon>
        <taxon>Clostridia</taxon>
        <taxon>Lachnospirales</taxon>
        <taxon>Lachnospiraceae</taxon>
        <taxon>Blautia</taxon>
    </lineage>
</organism>
<dbReference type="InterPro" id="IPR018247">
    <property type="entry name" value="EF_Hand_1_Ca_BS"/>
</dbReference>
<dbReference type="AlphaFoldDB" id="A0A9D1VQC4"/>
<dbReference type="EMBL" id="DXFG01000329">
    <property type="protein sequence ID" value="HIX39013.1"/>
    <property type="molecule type" value="Genomic_DNA"/>
</dbReference>
<dbReference type="PROSITE" id="PS50222">
    <property type="entry name" value="EF_HAND_2"/>
    <property type="match status" value="1"/>
</dbReference>
<evidence type="ECO:0000259" key="1">
    <source>
        <dbReference type="PROSITE" id="PS50222"/>
    </source>
</evidence>
<dbReference type="InterPro" id="IPR002048">
    <property type="entry name" value="EF_hand_dom"/>
</dbReference>
<comment type="caution">
    <text evidence="2">The sequence shown here is derived from an EMBL/GenBank/DDBJ whole genome shotgun (WGS) entry which is preliminary data.</text>
</comment>
<reference evidence="2" key="1">
    <citation type="journal article" date="2021" name="PeerJ">
        <title>Extensive microbial diversity within the chicken gut microbiome revealed by metagenomics and culture.</title>
        <authorList>
            <person name="Gilroy R."/>
            <person name="Ravi A."/>
            <person name="Getino M."/>
            <person name="Pursley I."/>
            <person name="Horton D.L."/>
            <person name="Alikhan N.F."/>
            <person name="Baker D."/>
            <person name="Gharbi K."/>
            <person name="Hall N."/>
            <person name="Watson M."/>
            <person name="Adriaenssens E.M."/>
            <person name="Foster-Nyarko E."/>
            <person name="Jarju S."/>
            <person name="Secka A."/>
            <person name="Antonio M."/>
            <person name="Oren A."/>
            <person name="Chaudhuri R.R."/>
            <person name="La Ragione R."/>
            <person name="Hildebrand F."/>
            <person name="Pallen M.J."/>
        </authorList>
    </citation>
    <scope>NUCLEOTIDE SEQUENCE</scope>
    <source>
        <strain evidence="2">ChiHjej12B11-1927</strain>
    </source>
</reference>
<feature type="domain" description="EF-hand" evidence="1">
    <location>
        <begin position="1"/>
        <end position="26"/>
    </location>
</feature>
<evidence type="ECO:0000313" key="3">
    <source>
        <dbReference type="Proteomes" id="UP000824230"/>
    </source>
</evidence>
<accession>A0A9D1VQC4</accession>
<evidence type="ECO:0000313" key="2">
    <source>
        <dbReference type="EMBL" id="HIX39013.1"/>
    </source>
</evidence>
<reference evidence="2" key="2">
    <citation type="submission" date="2021-04" db="EMBL/GenBank/DDBJ databases">
        <authorList>
            <person name="Gilroy R."/>
        </authorList>
    </citation>
    <scope>NUCLEOTIDE SEQUENCE</scope>
    <source>
        <strain evidence="2">ChiHjej12B11-1927</strain>
    </source>
</reference>
<gene>
    <name evidence="2" type="ORF">H9738_14295</name>
</gene>
<protein>
    <recommendedName>
        <fullName evidence="1">EF-hand domain-containing protein</fullName>
    </recommendedName>
</protein>